<evidence type="ECO:0000256" key="3">
    <source>
        <dbReference type="ARBA" id="ARBA00022692"/>
    </source>
</evidence>
<keyword evidence="10" id="KW-0813">Transport</keyword>
<evidence type="ECO:0000256" key="9">
    <source>
        <dbReference type="ARBA" id="ARBA00049940"/>
    </source>
</evidence>
<evidence type="ECO:0000256" key="6">
    <source>
        <dbReference type="ARBA" id="ARBA00023303"/>
    </source>
</evidence>
<proteinExistence type="inferred from homology"/>
<keyword evidence="10" id="KW-0915">Sodium</keyword>
<dbReference type="Proteomes" id="UP000274909">
    <property type="component" value="Unassembled WGS sequence"/>
</dbReference>
<comment type="activity regulation">
    <text evidence="10">Na(+) is not transported, but it plays an essential structural role and its presence is essential for fluoride channel function.</text>
</comment>
<comment type="catalytic activity">
    <reaction evidence="8">
        <text>fluoride(in) = fluoride(out)</text>
        <dbReference type="Rhea" id="RHEA:76159"/>
        <dbReference type="ChEBI" id="CHEBI:17051"/>
    </reaction>
    <physiologicalReaction direction="left-to-right" evidence="8">
        <dbReference type="Rhea" id="RHEA:76160"/>
    </physiologicalReaction>
</comment>
<evidence type="ECO:0000313" key="12">
    <source>
        <dbReference type="Proteomes" id="UP000274909"/>
    </source>
</evidence>
<evidence type="ECO:0000256" key="4">
    <source>
        <dbReference type="ARBA" id="ARBA00022989"/>
    </source>
</evidence>
<dbReference type="OrthoDB" id="5148600at2"/>
<keyword evidence="6 10" id="KW-0407">Ion channel</keyword>
<comment type="similarity">
    <text evidence="7 10">Belongs to the fluoride channel Fluc/FEX (TC 1.A.43) family.</text>
</comment>
<feature type="binding site" evidence="10">
    <location>
        <position position="77"/>
    </location>
    <ligand>
        <name>Na(+)</name>
        <dbReference type="ChEBI" id="CHEBI:29101"/>
        <note>structural</note>
    </ligand>
</feature>
<keyword evidence="5 10" id="KW-0472">Membrane</keyword>
<feature type="transmembrane region" description="Helical" evidence="10">
    <location>
        <begin position="99"/>
        <end position="125"/>
    </location>
</feature>
<keyword evidence="2 10" id="KW-1003">Cell membrane</keyword>
<gene>
    <name evidence="10" type="primary">fluC</name>
    <name evidence="10" type="synonym">crcB</name>
    <name evidence="11" type="ORF">ELQ94_02595</name>
</gene>
<sequence>MISLWLFAAICVAGGLGAALRFTVDAVITARVTVPFPIATTVINVTGSFVLGVLTGAAASAGLPSEWLLIGGGGLMGGYTTFSTASVETVRLVQRRRYLAAAANGTGMVVLAVGAAALGVLLGAAL</sequence>
<comment type="subcellular location">
    <subcellularLocation>
        <location evidence="1 10">Cell membrane</location>
        <topology evidence="1 10">Multi-pass membrane protein</topology>
    </subcellularLocation>
</comment>
<dbReference type="RefSeq" id="WP_127046846.1">
    <property type="nucleotide sequence ID" value="NZ_RZGZ01000001.1"/>
</dbReference>
<dbReference type="GO" id="GO:0005886">
    <property type="term" value="C:plasma membrane"/>
    <property type="evidence" value="ECO:0007669"/>
    <property type="project" value="UniProtKB-SubCell"/>
</dbReference>
<reference evidence="11 12" key="1">
    <citation type="submission" date="2018-12" db="EMBL/GenBank/DDBJ databases">
        <authorList>
            <person name="Li F."/>
        </authorList>
    </citation>
    <scope>NUCLEOTIDE SEQUENCE [LARGE SCALE GENOMIC DNA]</scope>
    <source>
        <strain evidence="11 12">EGI 6500705</strain>
    </source>
</reference>
<keyword evidence="12" id="KW-1185">Reference proteome</keyword>
<dbReference type="AlphaFoldDB" id="A0A3S0XQR1"/>
<comment type="caution">
    <text evidence="11">The sequence shown here is derived from an EMBL/GenBank/DDBJ whole genome shotgun (WGS) entry which is preliminary data.</text>
</comment>
<keyword evidence="10" id="KW-0406">Ion transport</keyword>
<dbReference type="HAMAP" id="MF_00454">
    <property type="entry name" value="FluC"/>
    <property type="match status" value="1"/>
</dbReference>
<feature type="binding site" evidence="10">
    <location>
        <position position="80"/>
    </location>
    <ligand>
        <name>Na(+)</name>
        <dbReference type="ChEBI" id="CHEBI:29101"/>
        <note>structural</note>
    </ligand>
</feature>
<evidence type="ECO:0000256" key="1">
    <source>
        <dbReference type="ARBA" id="ARBA00004651"/>
    </source>
</evidence>
<comment type="function">
    <text evidence="9 10">Fluoride-specific ion channel. Important for reducing fluoride concentration in the cell, thus reducing its toxicity.</text>
</comment>
<feature type="transmembrane region" description="Helical" evidence="10">
    <location>
        <begin position="36"/>
        <end position="61"/>
    </location>
</feature>
<keyword evidence="4 10" id="KW-1133">Transmembrane helix</keyword>
<dbReference type="InterPro" id="IPR003691">
    <property type="entry name" value="FluC"/>
</dbReference>
<dbReference type="GO" id="GO:0140114">
    <property type="term" value="P:cellular detoxification of fluoride"/>
    <property type="evidence" value="ECO:0007669"/>
    <property type="project" value="UniProtKB-UniRule"/>
</dbReference>
<dbReference type="GO" id="GO:0062054">
    <property type="term" value="F:fluoride channel activity"/>
    <property type="evidence" value="ECO:0007669"/>
    <property type="project" value="UniProtKB-UniRule"/>
</dbReference>
<dbReference type="PANTHER" id="PTHR28259:SF1">
    <property type="entry name" value="FLUORIDE EXPORT PROTEIN 1-RELATED"/>
    <property type="match status" value="1"/>
</dbReference>
<evidence type="ECO:0000256" key="8">
    <source>
        <dbReference type="ARBA" id="ARBA00035585"/>
    </source>
</evidence>
<organism evidence="11 12">
    <name type="scientific">Labedella endophytica</name>
    <dbReference type="NCBI Taxonomy" id="1523160"/>
    <lineage>
        <taxon>Bacteria</taxon>
        <taxon>Bacillati</taxon>
        <taxon>Actinomycetota</taxon>
        <taxon>Actinomycetes</taxon>
        <taxon>Micrococcales</taxon>
        <taxon>Microbacteriaceae</taxon>
        <taxon>Labedella</taxon>
    </lineage>
</organism>
<dbReference type="PANTHER" id="PTHR28259">
    <property type="entry name" value="FLUORIDE EXPORT PROTEIN 1-RELATED"/>
    <property type="match status" value="1"/>
</dbReference>
<accession>A0A3S0XQR1</accession>
<name>A0A3S0XQR1_9MICO</name>
<dbReference type="EMBL" id="RZGZ01000001">
    <property type="protein sequence ID" value="RUR03448.1"/>
    <property type="molecule type" value="Genomic_DNA"/>
</dbReference>
<dbReference type="Pfam" id="PF02537">
    <property type="entry name" value="CRCB"/>
    <property type="match status" value="1"/>
</dbReference>
<protein>
    <recommendedName>
        <fullName evidence="10">Fluoride-specific ion channel FluC</fullName>
    </recommendedName>
</protein>
<evidence type="ECO:0000256" key="10">
    <source>
        <dbReference type="HAMAP-Rule" id="MF_00454"/>
    </source>
</evidence>
<feature type="transmembrane region" description="Helical" evidence="10">
    <location>
        <begin position="6"/>
        <end position="24"/>
    </location>
</feature>
<dbReference type="GO" id="GO:0046872">
    <property type="term" value="F:metal ion binding"/>
    <property type="evidence" value="ECO:0007669"/>
    <property type="project" value="UniProtKB-KW"/>
</dbReference>
<keyword evidence="10" id="KW-0479">Metal-binding</keyword>
<keyword evidence="3 10" id="KW-0812">Transmembrane</keyword>
<evidence type="ECO:0000313" key="11">
    <source>
        <dbReference type="EMBL" id="RUR03448.1"/>
    </source>
</evidence>
<evidence type="ECO:0000256" key="7">
    <source>
        <dbReference type="ARBA" id="ARBA00035120"/>
    </source>
</evidence>
<feature type="transmembrane region" description="Helical" evidence="10">
    <location>
        <begin position="67"/>
        <end position="87"/>
    </location>
</feature>
<evidence type="ECO:0000256" key="2">
    <source>
        <dbReference type="ARBA" id="ARBA00022475"/>
    </source>
</evidence>
<evidence type="ECO:0000256" key="5">
    <source>
        <dbReference type="ARBA" id="ARBA00023136"/>
    </source>
</evidence>